<feature type="compositionally biased region" description="Low complexity" evidence="1">
    <location>
        <begin position="32"/>
        <end position="41"/>
    </location>
</feature>
<dbReference type="InterPro" id="IPR052913">
    <property type="entry name" value="Glycopeptide_resist_protein"/>
</dbReference>
<dbReference type="InterPro" id="IPR022029">
    <property type="entry name" value="YoaR-like_PG-bd"/>
</dbReference>
<reference evidence="3" key="2">
    <citation type="submission" date="2020-09" db="EMBL/GenBank/DDBJ databases">
        <authorList>
            <person name="Sun Q."/>
            <person name="Ohkuma M."/>
        </authorList>
    </citation>
    <scope>NUCLEOTIDE SEQUENCE</scope>
    <source>
        <strain evidence="3">JCM 3051</strain>
    </source>
</reference>
<feature type="compositionally biased region" description="Low complexity" evidence="1">
    <location>
        <begin position="535"/>
        <end position="552"/>
    </location>
</feature>
<feature type="compositionally biased region" description="Pro residues" evidence="1">
    <location>
        <begin position="503"/>
        <end position="528"/>
    </location>
</feature>
<feature type="compositionally biased region" description="Pro residues" evidence="1">
    <location>
        <begin position="22"/>
        <end position="31"/>
    </location>
</feature>
<dbReference type="EMBL" id="BMPT01000008">
    <property type="protein sequence ID" value="GGM26547.1"/>
    <property type="molecule type" value="Genomic_DNA"/>
</dbReference>
<feature type="region of interest" description="Disordered" evidence="1">
    <location>
        <begin position="1"/>
        <end position="556"/>
    </location>
</feature>
<accession>A0A8H9GH05</accession>
<dbReference type="Proteomes" id="UP000655589">
    <property type="component" value="Unassembled WGS sequence"/>
</dbReference>
<feature type="compositionally biased region" description="Low complexity" evidence="1">
    <location>
        <begin position="257"/>
        <end position="303"/>
    </location>
</feature>
<dbReference type="AlphaFoldDB" id="A0A8H9GH05"/>
<proteinExistence type="predicted"/>
<evidence type="ECO:0000259" key="2">
    <source>
        <dbReference type="Pfam" id="PF12229"/>
    </source>
</evidence>
<name>A0A8H9GH05_9MICO</name>
<feature type="compositionally biased region" description="Low complexity" evidence="1">
    <location>
        <begin position="483"/>
        <end position="502"/>
    </location>
</feature>
<evidence type="ECO:0000313" key="4">
    <source>
        <dbReference type="Proteomes" id="UP000655589"/>
    </source>
</evidence>
<dbReference type="Pfam" id="PF12229">
    <property type="entry name" value="PG_binding_4"/>
    <property type="match status" value="1"/>
</dbReference>
<feature type="compositionally biased region" description="Low complexity" evidence="1">
    <location>
        <begin position="148"/>
        <end position="238"/>
    </location>
</feature>
<feature type="region of interest" description="Disordered" evidence="1">
    <location>
        <begin position="574"/>
        <end position="613"/>
    </location>
</feature>
<dbReference type="PANTHER" id="PTHR35788">
    <property type="entry name" value="EXPORTED PROTEIN-RELATED"/>
    <property type="match status" value="1"/>
</dbReference>
<gene>
    <name evidence="3" type="ORF">GCM10010102_22750</name>
</gene>
<reference evidence="3" key="1">
    <citation type="journal article" date="2014" name="Int. J. Syst. Evol. Microbiol.">
        <title>Complete genome sequence of Corynebacterium casei LMG S-19264T (=DSM 44701T), isolated from a smear-ripened cheese.</title>
        <authorList>
            <consortium name="US DOE Joint Genome Institute (JGI-PGF)"/>
            <person name="Walter F."/>
            <person name="Albersmeier A."/>
            <person name="Kalinowski J."/>
            <person name="Ruckert C."/>
        </authorList>
    </citation>
    <scope>NUCLEOTIDE SEQUENCE</scope>
    <source>
        <strain evidence="3">JCM 3051</strain>
    </source>
</reference>
<feature type="compositionally biased region" description="Basic and acidic residues" evidence="1">
    <location>
        <begin position="1"/>
        <end position="19"/>
    </location>
</feature>
<organism evidence="3 4">
    <name type="scientific">Promicromonospora citrea</name>
    <dbReference type="NCBI Taxonomy" id="43677"/>
    <lineage>
        <taxon>Bacteria</taxon>
        <taxon>Bacillati</taxon>
        <taxon>Actinomycetota</taxon>
        <taxon>Actinomycetes</taxon>
        <taxon>Micrococcales</taxon>
        <taxon>Promicromonosporaceae</taxon>
        <taxon>Promicromonospora</taxon>
    </lineage>
</organism>
<comment type="caution">
    <text evidence="3">The sequence shown here is derived from an EMBL/GenBank/DDBJ whole genome shotgun (WGS) entry which is preliminary data.</text>
</comment>
<feature type="compositionally biased region" description="Low complexity" evidence="1">
    <location>
        <begin position="320"/>
        <end position="469"/>
    </location>
</feature>
<dbReference type="InterPro" id="IPR007391">
    <property type="entry name" value="Vancomycin_resist_VanW"/>
</dbReference>
<feature type="domain" description="YoaR-like putative peptidoglycan binding" evidence="2">
    <location>
        <begin position="857"/>
        <end position="926"/>
    </location>
</feature>
<dbReference type="PANTHER" id="PTHR35788:SF1">
    <property type="entry name" value="EXPORTED PROTEIN"/>
    <property type="match status" value="1"/>
</dbReference>
<sequence length="1169" mass="115194">MGQPTERDDSLEPTSDEKQGTPPAPTTPPRLSPTRPGSAPRQPVPPQARPVPGQSARPATPPAQAGDRPPSIPPAARAQGTTPPAAGADRPGATPPSGTGGPDPVAVLQTVVNELATPASRTPAPRNGYTPRVFAFERPPKNGAAPQGGDRSGATADGAGAAAAGAVGAAAGAAAAPAGGAANPAAAGPGSAGGASSDRADATPAKDAAGADAGASDAVQPAAQPAAAQPAGARPTEAQPAEVQPATRQPAAETPDAGVPAAGASAAAAPGGAEPSAHSAAANAAAAPAAAATPAANPEAPSADAPNLGTPNAEASNVEAPNTEAPSSAAASPASTGSPADASPTEAPRSARAAGDRAPAAAPAGQDRTAPAAAQSAAPQRPASAPDQQAQRPAPDAPGTAGAPAGTSSDAPSAGTPSDRSPSAPADAPSPVSPAASAAGAAAAAGFAASSGHPATPGTPAPGSTGAPGTPAPGTPAPGGTGTPPSGTPTPGSTGAPGRSAAPAPPVTPPAPGTAPQPPVGEPVPPAGQPRSLIPPSAAGAVPPSAGSAPEGQGFLKPLTGAIQRVARWAPVNPQGQAMSSPQGPAGPGTPGGSGGDGSGSPDQPGGFYGLAGDGAPSRGPKVALFAVLGAVVLFGLYTLGAWAVSDTVPRETTVAGVDVGGLTRAEAASALDEQLAARAKEPIAVTAGEGKGQLSPEASGLAVDAPATAAELTGFSLNPVRLWAHLFGGSEEDLVLAIDGEKFDAAVAGLEESLAVEPVDGTVSFVDGQPVKTDAKDGTRVVASETARIVQERWLRAEGPFDLPTEAVPPVITQQKTDDAFATAQKVVSGPVTVAVGGQQPQLSPEALAGLVRFEQKDAELVTMVDGDAAVEAVVDATDNLLELPDDAHFEFVGGKPTIVDGKTGTTLDPAETAEAVRVAATSDDRETSVELVEQTPEDTVESLGKLGVKEIVSEFSTPLTNEAIRTQNLVRGSEMVTGILVKPGETFSLLEALAPITLENGYFDAGVVEDGKHVEAVGGGLSQMATTSFNAGFFAGFDDIEHHAHSYWFPRYPAGREATIYVGAKDMKFRNDTPYGAVMQAFVADGRLTVRIWSTKHYTVQESTSPKRNIVPKQTIHDSSPDCQAYPGGEDGFSVTIARKVLHDGKVVKENSFNHTYRPDNAVVCDG</sequence>
<dbReference type="Pfam" id="PF04294">
    <property type="entry name" value="VanW"/>
    <property type="match status" value="1"/>
</dbReference>
<evidence type="ECO:0000313" key="3">
    <source>
        <dbReference type="EMBL" id="GGM26547.1"/>
    </source>
</evidence>
<feature type="compositionally biased region" description="Gly residues" evidence="1">
    <location>
        <begin position="586"/>
        <end position="599"/>
    </location>
</feature>
<keyword evidence="4" id="KW-1185">Reference proteome</keyword>
<evidence type="ECO:0000256" key="1">
    <source>
        <dbReference type="SAM" id="MobiDB-lite"/>
    </source>
</evidence>
<protein>
    <recommendedName>
        <fullName evidence="2">YoaR-like putative peptidoglycan binding domain-containing protein</fullName>
    </recommendedName>
</protein>